<evidence type="ECO:0000259" key="8">
    <source>
        <dbReference type="Pfam" id="PF14609"/>
    </source>
</evidence>
<dbReference type="GO" id="GO:0005816">
    <property type="term" value="C:spindle pole body"/>
    <property type="evidence" value="ECO:0007669"/>
    <property type="project" value="UniProtKB-ARBA"/>
</dbReference>
<evidence type="ECO:0000259" key="7">
    <source>
        <dbReference type="Pfam" id="PF04130"/>
    </source>
</evidence>
<evidence type="ECO:0000256" key="2">
    <source>
        <dbReference type="ARBA" id="ARBA00022490"/>
    </source>
</evidence>
<organism evidence="10 11">
    <name type="scientific">Exophiala bonariae</name>
    <dbReference type="NCBI Taxonomy" id="1690606"/>
    <lineage>
        <taxon>Eukaryota</taxon>
        <taxon>Fungi</taxon>
        <taxon>Dikarya</taxon>
        <taxon>Ascomycota</taxon>
        <taxon>Pezizomycotina</taxon>
        <taxon>Eurotiomycetes</taxon>
        <taxon>Chaetothyriomycetidae</taxon>
        <taxon>Chaetothyriales</taxon>
        <taxon>Herpotrichiellaceae</taxon>
        <taxon>Exophiala</taxon>
    </lineage>
</organism>
<dbReference type="InterPro" id="IPR059169">
    <property type="entry name" value="GCP5_N_ext"/>
</dbReference>
<dbReference type="GO" id="GO:0000278">
    <property type="term" value="P:mitotic cell cycle"/>
    <property type="evidence" value="ECO:0007669"/>
    <property type="project" value="TreeGrafter"/>
</dbReference>
<evidence type="ECO:0000313" key="11">
    <source>
        <dbReference type="Proteomes" id="UP001358417"/>
    </source>
</evidence>
<dbReference type="Gene3D" id="1.20.120.1900">
    <property type="entry name" value="Gamma-tubulin complex, C-terminal domain"/>
    <property type="match status" value="1"/>
</dbReference>
<dbReference type="GO" id="GO:0051321">
    <property type="term" value="P:meiotic cell cycle"/>
    <property type="evidence" value="ECO:0007669"/>
    <property type="project" value="TreeGrafter"/>
</dbReference>
<comment type="caution">
    <text evidence="10">The sequence shown here is derived from an EMBL/GenBank/DDBJ whole genome shotgun (WGS) entry which is preliminary data.</text>
</comment>
<feature type="domain" description="Gamma-Tubulin ring complex non-core subunit mod21 N-terminal" evidence="8">
    <location>
        <begin position="65"/>
        <end position="155"/>
    </location>
</feature>
<dbReference type="InterPro" id="IPR041470">
    <property type="entry name" value="GCP_N"/>
</dbReference>
<comment type="subcellular location">
    <subcellularLocation>
        <location evidence="5">Cytoplasm</location>
        <location evidence="5">Cytoskeleton</location>
        <location evidence="5">Microtubule organizing center</location>
    </subcellularLocation>
</comment>
<dbReference type="GO" id="GO:0051011">
    <property type="term" value="F:microtubule minus-end binding"/>
    <property type="evidence" value="ECO:0007669"/>
    <property type="project" value="TreeGrafter"/>
</dbReference>
<dbReference type="CDD" id="cd22572">
    <property type="entry name" value="GCP5_NTD"/>
    <property type="match status" value="1"/>
</dbReference>
<gene>
    <name evidence="10" type="ORF">LTR84_010925</name>
</gene>
<dbReference type="InterPro" id="IPR007259">
    <property type="entry name" value="GCP"/>
</dbReference>
<keyword evidence="11" id="KW-1185">Reference proteome</keyword>
<accession>A0AAV9NLG5</accession>
<comment type="similarity">
    <text evidence="1 5">Belongs to the TUBGCP family.</text>
</comment>
<evidence type="ECO:0000259" key="9">
    <source>
        <dbReference type="Pfam" id="PF17681"/>
    </source>
</evidence>
<sequence length="879" mass="99043">MASSTTINTWMDSLVASLLPPSTPPTDARKYKENFMRQAKTHTYGRTNQFSVIERLNGLEEKLQVQNLDDVAQELYSRRMKLNIAEDRWLPDVLDLLLHLSVAPVKYSRVSNLERIKPKPQIPPALTWKDIEAIDPIDREDDIWNIPDYSDFSSEEDEVIVSSTSASPVPAKESRSINPAISRTIEVGPREETSSIAGFASSQFWNKSGFSITTTEQQTIREVLMMLSGFPTSMFNVYGNELKPDPRYRLRNVEVETSSRFLSQAAELGSTVRSVMLWVGKARTERVMLIIENHFRDTLIQFHHFINDLQMGVSNGDDPNGIATLLELLHRINEASAPLKSISTLLLRLPPDEPVTALNILYRHVDLAYSCCDQPTISIILPVFNAAFEAYAAPIDTWIQTGVLDQKVNTFISKAAALKNPASLWHDWFSLVPEKDRLIPVFLKQYASKIFNAGKTAAFSRYLDQSKKHDADAAQLGIAKLAHDALNMTKGLPVPFTTSFETLIETRLSCILLNATNFLKGLLEEQCGLSCLLDAFQYIYLGSNGAVLSTWEARMFDQIDKCVEIWNDRFLVVDTLAEAFVDIKCIDPELLSVQSKYTSSRTMESRRRSVKILSALTISYDFSWAIANIILPDTINSYQRVSLVLGQIRRARFLLERRAYFCVQNIPLTGDSTVQNAARAMCFTMSLFVNIVYDHFTSCTISSMSENMRNKLEGTVDEMIFIHTEYTKLLELACLCGQRIKPLHDSLLAILDLCLRFTDIVSSSLTTANHPSKDFEASSFISARSQRRKKRKTDVESTSDSDEEDEDEMGEGYSTFILDEDTSIADEIANIKQAFTEHVTFLMAGLRGVARSSGEVGDLLELLADSLECLFPQRRIGMY</sequence>
<feature type="region of interest" description="Disordered" evidence="6">
    <location>
        <begin position="791"/>
        <end position="810"/>
    </location>
</feature>
<feature type="domain" description="Gamma tubulin complex component protein N-terminal" evidence="9">
    <location>
        <begin position="220"/>
        <end position="505"/>
    </location>
</feature>
<dbReference type="EMBL" id="JAVRRD010000005">
    <property type="protein sequence ID" value="KAK5058661.1"/>
    <property type="molecule type" value="Genomic_DNA"/>
</dbReference>
<evidence type="ECO:0000256" key="1">
    <source>
        <dbReference type="ARBA" id="ARBA00010337"/>
    </source>
</evidence>
<dbReference type="InterPro" id="IPR032797">
    <property type="entry name" value="Mod21_N"/>
</dbReference>
<evidence type="ECO:0000256" key="6">
    <source>
        <dbReference type="SAM" id="MobiDB-lite"/>
    </source>
</evidence>
<keyword evidence="4 5" id="KW-0206">Cytoskeleton</keyword>
<dbReference type="PANTHER" id="PTHR19302:SF33">
    <property type="entry name" value="GAMMA-TUBULIN COMPLEX COMPONENT 5"/>
    <property type="match status" value="1"/>
</dbReference>
<name>A0AAV9NLG5_9EURO</name>
<dbReference type="GO" id="GO:0051225">
    <property type="term" value="P:spindle assembly"/>
    <property type="evidence" value="ECO:0007669"/>
    <property type="project" value="TreeGrafter"/>
</dbReference>
<dbReference type="Pfam" id="PF14609">
    <property type="entry name" value="GCP5-Mod21_N"/>
    <property type="match status" value="1"/>
</dbReference>
<dbReference type="GO" id="GO:0031122">
    <property type="term" value="P:cytoplasmic microtubule organization"/>
    <property type="evidence" value="ECO:0007669"/>
    <property type="project" value="TreeGrafter"/>
</dbReference>
<dbReference type="RefSeq" id="XP_064709184.1">
    <property type="nucleotide sequence ID" value="XM_064854458.1"/>
</dbReference>
<evidence type="ECO:0000256" key="5">
    <source>
        <dbReference type="RuleBase" id="RU363050"/>
    </source>
</evidence>
<evidence type="ECO:0000256" key="3">
    <source>
        <dbReference type="ARBA" id="ARBA00022701"/>
    </source>
</evidence>
<keyword evidence="2 5" id="KW-0963">Cytoplasm</keyword>
<feature type="compositionally biased region" description="Acidic residues" evidence="6">
    <location>
        <begin position="797"/>
        <end position="810"/>
    </location>
</feature>
<proteinExistence type="inferred from homology"/>
<dbReference type="GO" id="GO:0000930">
    <property type="term" value="C:gamma-tubulin complex"/>
    <property type="evidence" value="ECO:0007669"/>
    <property type="project" value="TreeGrafter"/>
</dbReference>
<dbReference type="GO" id="GO:0043015">
    <property type="term" value="F:gamma-tubulin binding"/>
    <property type="evidence" value="ECO:0007669"/>
    <property type="project" value="InterPro"/>
</dbReference>
<keyword evidence="3 5" id="KW-0493">Microtubule</keyword>
<dbReference type="GO" id="GO:0005874">
    <property type="term" value="C:microtubule"/>
    <property type="evidence" value="ECO:0007669"/>
    <property type="project" value="UniProtKB-KW"/>
</dbReference>
<dbReference type="GO" id="GO:0000922">
    <property type="term" value="C:spindle pole"/>
    <property type="evidence" value="ECO:0007669"/>
    <property type="project" value="InterPro"/>
</dbReference>
<dbReference type="GeneID" id="89979079"/>
<dbReference type="AlphaFoldDB" id="A0AAV9NLG5"/>
<dbReference type="Pfam" id="PF04130">
    <property type="entry name" value="GCP_C_terminal"/>
    <property type="match status" value="1"/>
</dbReference>
<dbReference type="Proteomes" id="UP001358417">
    <property type="component" value="Unassembled WGS sequence"/>
</dbReference>
<dbReference type="InterPro" id="IPR040457">
    <property type="entry name" value="GCP_C"/>
</dbReference>
<reference evidence="10 11" key="1">
    <citation type="submission" date="2023-08" db="EMBL/GenBank/DDBJ databases">
        <title>Black Yeasts Isolated from many extreme environments.</title>
        <authorList>
            <person name="Coleine C."/>
            <person name="Stajich J.E."/>
            <person name="Selbmann L."/>
        </authorList>
    </citation>
    <scope>NUCLEOTIDE SEQUENCE [LARGE SCALE GENOMIC DNA]</scope>
    <source>
        <strain evidence="10 11">CCFEE 5792</strain>
    </source>
</reference>
<dbReference type="GO" id="GO:0007020">
    <property type="term" value="P:microtubule nucleation"/>
    <property type="evidence" value="ECO:0007669"/>
    <property type="project" value="InterPro"/>
</dbReference>
<dbReference type="Pfam" id="PF17681">
    <property type="entry name" value="GCP_N_terminal"/>
    <property type="match status" value="1"/>
</dbReference>
<dbReference type="PANTHER" id="PTHR19302">
    <property type="entry name" value="GAMMA TUBULIN COMPLEX PROTEIN"/>
    <property type="match status" value="1"/>
</dbReference>
<dbReference type="InterPro" id="IPR042241">
    <property type="entry name" value="GCP_C_sf"/>
</dbReference>
<evidence type="ECO:0000313" key="10">
    <source>
        <dbReference type="EMBL" id="KAK5058661.1"/>
    </source>
</evidence>
<protein>
    <recommendedName>
        <fullName evidence="5">Spindle pole body component</fullName>
    </recommendedName>
</protein>
<evidence type="ECO:0000256" key="4">
    <source>
        <dbReference type="ARBA" id="ARBA00023212"/>
    </source>
</evidence>
<feature type="domain" description="Gamma tubulin complex component C-terminal" evidence="7">
    <location>
        <begin position="607"/>
        <end position="853"/>
    </location>
</feature>